<dbReference type="GO" id="GO:0045493">
    <property type="term" value="P:xylan catabolic process"/>
    <property type="evidence" value="ECO:0007669"/>
    <property type="project" value="UniProtKB-UniRule"/>
</dbReference>
<name>A0AAC8XNI7_9ALTE</name>
<dbReference type="Gene3D" id="2.60.120.180">
    <property type="match status" value="1"/>
</dbReference>
<dbReference type="InterPro" id="IPR013320">
    <property type="entry name" value="ConA-like_dom_sf"/>
</dbReference>
<dbReference type="InterPro" id="IPR013319">
    <property type="entry name" value="GH11/12"/>
</dbReference>
<keyword evidence="8 9" id="KW-0624">Polysaccharide degradation</keyword>
<keyword evidence="7 9" id="KW-0326">Glycosidase</keyword>
<evidence type="ECO:0000256" key="8">
    <source>
        <dbReference type="ARBA" id="ARBA00023326"/>
    </source>
</evidence>
<dbReference type="RefSeq" id="WP_015068497.1">
    <property type="nucleotide sequence ID" value="NZ_CAXGIV010000001.1"/>
</dbReference>
<evidence type="ECO:0000313" key="12">
    <source>
        <dbReference type="EMBL" id="AMJ80311.1"/>
    </source>
</evidence>
<dbReference type="PROSITE" id="PS51761">
    <property type="entry name" value="GH11_3"/>
    <property type="match status" value="1"/>
</dbReference>
<dbReference type="Pfam" id="PF00457">
    <property type="entry name" value="Glyco_hydro_11"/>
    <property type="match status" value="1"/>
</dbReference>
<dbReference type="InterPro" id="IPR033123">
    <property type="entry name" value="GH11_dom"/>
</dbReference>
<evidence type="ECO:0000256" key="4">
    <source>
        <dbReference type="ARBA" id="ARBA00022651"/>
    </source>
</evidence>
<dbReference type="AlphaFoldDB" id="A0AAC8XNI7"/>
<feature type="domain" description="GH11" evidence="11">
    <location>
        <begin position="61"/>
        <end position="269"/>
    </location>
</feature>
<keyword evidence="5 9" id="KW-0378">Hydrolase</keyword>
<keyword evidence="10" id="KW-0732">Signal</keyword>
<proteinExistence type="inferred from homology"/>
<evidence type="ECO:0000256" key="7">
    <source>
        <dbReference type="ARBA" id="ARBA00023295"/>
    </source>
</evidence>
<evidence type="ECO:0000256" key="2">
    <source>
        <dbReference type="ARBA" id="ARBA00004851"/>
    </source>
</evidence>
<dbReference type="Proteomes" id="UP000061468">
    <property type="component" value="Chromosome"/>
</dbReference>
<evidence type="ECO:0000256" key="1">
    <source>
        <dbReference type="ARBA" id="ARBA00000681"/>
    </source>
</evidence>
<dbReference type="GO" id="GO:0031176">
    <property type="term" value="F:endo-1,4-beta-xylanase activity"/>
    <property type="evidence" value="ECO:0007669"/>
    <property type="project" value="UniProtKB-UniRule"/>
</dbReference>
<dbReference type="EMBL" id="CP013928">
    <property type="protein sequence ID" value="AMJ80311.1"/>
    <property type="molecule type" value="Genomic_DNA"/>
</dbReference>
<feature type="chain" id="PRO_5042246876" description="endo-1,4-beta-xylanase" evidence="10">
    <location>
        <begin position="21"/>
        <end position="277"/>
    </location>
</feature>
<sequence length="277" mass="30954">MMQILTIKHVAMTVASLAFLMGCSPNQHDSVSLDSESEAAKPQSIAKFKAYTKRFDGEINMSENHATGHVGDVFFTHWKDGGKASLKLSQSGEFEVNWQGGGYNYVGGPGWHYGDVNREIGYRFDEESGASYIALYGWGYDKSMPQDNPAHLVEYYVLQRWTYDPSQNGILGKTFVSNGVEYSTYRTIREQKPSINNTATFYQYWSKPSNPMPLGKDHKIIFADHVAAWADTGWILPDMNNLDASDDPTYQVMAVEVFNPAKDGKATGKVWDASAQL</sequence>
<evidence type="ECO:0000256" key="5">
    <source>
        <dbReference type="ARBA" id="ARBA00022801"/>
    </source>
</evidence>
<evidence type="ECO:0000256" key="9">
    <source>
        <dbReference type="PROSITE-ProRule" id="PRU01097"/>
    </source>
</evidence>
<evidence type="ECO:0000256" key="6">
    <source>
        <dbReference type="ARBA" id="ARBA00023277"/>
    </source>
</evidence>
<protein>
    <recommendedName>
        <fullName evidence="3 9">endo-1,4-beta-xylanase</fullName>
        <ecNumber evidence="3 9">3.2.1.8</ecNumber>
    </recommendedName>
</protein>
<comment type="pathway">
    <text evidence="2 9">Glycan degradation; xylan degradation.</text>
</comment>
<feature type="active site" description="Proton donor" evidence="9">
    <location>
        <position position="256"/>
    </location>
</feature>
<dbReference type="EC" id="3.2.1.8" evidence="3 9"/>
<evidence type="ECO:0000256" key="10">
    <source>
        <dbReference type="SAM" id="SignalP"/>
    </source>
</evidence>
<reference evidence="12 13" key="1">
    <citation type="submission" date="2015-12" db="EMBL/GenBank/DDBJ databases">
        <title>Intraspecies pangenome expansion in the marine bacterium Alteromonas.</title>
        <authorList>
            <person name="Lopez-Perez M."/>
            <person name="Rodriguez-Valera F."/>
        </authorList>
    </citation>
    <scope>NUCLEOTIDE SEQUENCE [LARGE SCALE GENOMIC DNA]</scope>
    <source>
        <strain evidence="12 13">UM8</strain>
    </source>
</reference>
<evidence type="ECO:0000313" key="13">
    <source>
        <dbReference type="Proteomes" id="UP000061468"/>
    </source>
</evidence>
<keyword evidence="4 9" id="KW-0858">Xylan degradation</keyword>
<comment type="similarity">
    <text evidence="9">Belongs to the glycosyl hydrolase 11 (cellulase G) family.</text>
</comment>
<gene>
    <name evidence="12" type="ORF">AV942_19495</name>
</gene>
<organism evidence="12 13">
    <name type="scientific">Alteromonas mediterranea</name>
    <dbReference type="NCBI Taxonomy" id="314275"/>
    <lineage>
        <taxon>Bacteria</taxon>
        <taxon>Pseudomonadati</taxon>
        <taxon>Pseudomonadota</taxon>
        <taxon>Gammaproteobacteria</taxon>
        <taxon>Alteromonadales</taxon>
        <taxon>Alteromonadaceae</taxon>
        <taxon>Alteromonas/Salinimonas group</taxon>
        <taxon>Alteromonas</taxon>
    </lineage>
</organism>
<feature type="active site" description="Nucleophile" evidence="9">
    <location>
        <position position="154"/>
    </location>
</feature>
<keyword evidence="6 9" id="KW-0119">Carbohydrate metabolism</keyword>
<dbReference type="PANTHER" id="PTHR46828:SF2">
    <property type="entry name" value="ENDO-1,4-BETA-XYLANASE A-RELATED"/>
    <property type="match status" value="1"/>
</dbReference>
<dbReference type="SUPFAM" id="SSF49899">
    <property type="entry name" value="Concanavalin A-like lectins/glucanases"/>
    <property type="match status" value="1"/>
</dbReference>
<evidence type="ECO:0000259" key="11">
    <source>
        <dbReference type="PROSITE" id="PS51761"/>
    </source>
</evidence>
<feature type="signal peptide" evidence="10">
    <location>
        <begin position="1"/>
        <end position="20"/>
    </location>
</feature>
<dbReference type="PANTHER" id="PTHR46828">
    <property type="entry name" value="ENDO-1,4-BETA-XYLANASE A-RELATED"/>
    <property type="match status" value="1"/>
</dbReference>
<dbReference type="InterPro" id="IPR001137">
    <property type="entry name" value="Glyco_hydro_11"/>
</dbReference>
<accession>A0AAC8XNI7</accession>
<comment type="catalytic activity">
    <reaction evidence="1 9">
        <text>Endohydrolysis of (1-&gt;4)-beta-D-xylosidic linkages in xylans.</text>
        <dbReference type="EC" id="3.2.1.8"/>
    </reaction>
</comment>
<evidence type="ECO:0000256" key="3">
    <source>
        <dbReference type="ARBA" id="ARBA00012590"/>
    </source>
</evidence>